<dbReference type="SUPFAM" id="SSF53590">
    <property type="entry name" value="Nucleoside hydrolase"/>
    <property type="match status" value="1"/>
</dbReference>
<sequence length="323" mass="35403">MNKNKKQVVFDHDGGIDDLLSLMFLLCMDEVELIGVCVTPADCYPDDAVESTLKILAMFNQQDVPVTVGNIIGPNPFPGDWRAQPRLCRALPAFLRTEADYSQLKPEPAHQWLEALLMNAEVPVTILMTGPASNLAKTVTHNPGLKAKISRVIWMGGAVEVRGNVAMHDHDGSAEWNAYWHPQATYDLLSAELPLVVVPLDATNRLPVSWPFLAELAKIKTPLAELAGQCWAATVTAIPAYEFTYFMWDVLATSLLTIDERALTIQAGYLTASVTTPDAGRMSVAPAGKGFACQWLTDVDADAVINYLFELLQTKKAVKLSFC</sequence>
<evidence type="ECO:0000256" key="1">
    <source>
        <dbReference type="ARBA" id="ARBA00022801"/>
    </source>
</evidence>
<dbReference type="InterPro" id="IPR036452">
    <property type="entry name" value="Ribo_hydro-like"/>
</dbReference>
<reference evidence="4 5" key="1">
    <citation type="submission" date="2022-10" db="EMBL/GenBank/DDBJ databases">
        <title>Alteromonas sp. chi3 Genome sequencing.</title>
        <authorList>
            <person name="Park S."/>
        </authorList>
    </citation>
    <scope>NUCLEOTIDE SEQUENCE [LARGE SCALE GENOMIC DNA]</scope>
    <source>
        <strain evidence="5">chi3</strain>
    </source>
</reference>
<accession>A0ABT5L2P3</accession>
<dbReference type="Gene3D" id="3.90.245.10">
    <property type="entry name" value="Ribonucleoside hydrolase-like"/>
    <property type="match status" value="1"/>
</dbReference>
<dbReference type="EMBL" id="JAQQXP010000001">
    <property type="protein sequence ID" value="MDC8831315.1"/>
    <property type="molecule type" value="Genomic_DNA"/>
</dbReference>
<protein>
    <submittedName>
        <fullName evidence="4">Nucleoside hydrolase</fullName>
    </submittedName>
</protein>
<name>A0ABT5L2P3_9ALTE</name>
<dbReference type="PANTHER" id="PTHR12304">
    <property type="entry name" value="INOSINE-URIDINE PREFERRING NUCLEOSIDE HYDROLASE"/>
    <property type="match status" value="1"/>
</dbReference>
<keyword evidence="5" id="KW-1185">Reference proteome</keyword>
<evidence type="ECO:0000259" key="3">
    <source>
        <dbReference type="Pfam" id="PF01156"/>
    </source>
</evidence>
<dbReference type="Pfam" id="PF01156">
    <property type="entry name" value="IU_nuc_hydro"/>
    <property type="match status" value="1"/>
</dbReference>
<comment type="caution">
    <text evidence="4">The sequence shown here is derived from an EMBL/GenBank/DDBJ whole genome shotgun (WGS) entry which is preliminary data.</text>
</comment>
<organism evidence="4 5">
    <name type="scientific">Alteromonas gilva</name>
    <dbReference type="NCBI Taxonomy" id="2987522"/>
    <lineage>
        <taxon>Bacteria</taxon>
        <taxon>Pseudomonadati</taxon>
        <taxon>Pseudomonadota</taxon>
        <taxon>Gammaproteobacteria</taxon>
        <taxon>Alteromonadales</taxon>
        <taxon>Alteromonadaceae</taxon>
        <taxon>Alteromonas/Salinimonas group</taxon>
        <taxon>Alteromonas</taxon>
    </lineage>
</organism>
<dbReference type="PANTHER" id="PTHR12304:SF46">
    <property type="entry name" value="INOSINE-ADENOSINE-GUANOSINE-NUCLEOSIDE HYDROLASE"/>
    <property type="match status" value="1"/>
</dbReference>
<evidence type="ECO:0000313" key="5">
    <source>
        <dbReference type="Proteomes" id="UP001218788"/>
    </source>
</evidence>
<dbReference type="Proteomes" id="UP001218788">
    <property type="component" value="Unassembled WGS sequence"/>
</dbReference>
<dbReference type="GO" id="GO:0016787">
    <property type="term" value="F:hydrolase activity"/>
    <property type="evidence" value="ECO:0007669"/>
    <property type="project" value="UniProtKB-KW"/>
</dbReference>
<feature type="domain" description="Inosine/uridine-preferring nucleoside hydrolase" evidence="3">
    <location>
        <begin position="8"/>
        <end position="305"/>
    </location>
</feature>
<gene>
    <name evidence="4" type="ORF">OIK42_11145</name>
</gene>
<keyword evidence="2" id="KW-0326">Glycosidase</keyword>
<evidence type="ECO:0000256" key="2">
    <source>
        <dbReference type="ARBA" id="ARBA00023295"/>
    </source>
</evidence>
<dbReference type="InterPro" id="IPR001910">
    <property type="entry name" value="Inosine/uridine_hydrolase_dom"/>
</dbReference>
<evidence type="ECO:0000313" key="4">
    <source>
        <dbReference type="EMBL" id="MDC8831315.1"/>
    </source>
</evidence>
<dbReference type="RefSeq" id="WP_273640539.1">
    <property type="nucleotide sequence ID" value="NZ_JAQQXP010000001.1"/>
</dbReference>
<proteinExistence type="predicted"/>
<dbReference type="InterPro" id="IPR023186">
    <property type="entry name" value="IUNH"/>
</dbReference>
<keyword evidence="1 4" id="KW-0378">Hydrolase</keyword>